<evidence type="ECO:0000313" key="5">
    <source>
        <dbReference type="Proteomes" id="UP000662783"/>
    </source>
</evidence>
<evidence type="ECO:0000259" key="2">
    <source>
        <dbReference type="Pfam" id="PF01841"/>
    </source>
</evidence>
<sequence length="642" mass="74673">MRIYALLVLLVISQSLFAQKYDEDEFLKYKEKYPNDQAIFLKQFEDVDIKIVGDSLQIITTNTEEILHLGSQSSVYAKDAIHSSSFYKTENIKAKTLIPDKRKYKILEVTDFKESYDKNSSVFYDDSKTIKFYFPGVQEGAITSLTYNQVIIDPKFLTSFLFQSYLPVAHSKYTIIADEGVELRLDILNDDKSLIKKKVEDLKGRKKYTFEAFDVPKLKFEDDAPPIRYSSTSVISLVKSFEVNGKKNNVLSSPEDLFAWYSTFIDGLKEYSHENVKAIVNEIIDDSDTELEKVRKVFYWVQNNIKYIAFEDGMRGLIPHTAEYVCTKRYGDCKDMATIVINMLHEAGVEAYFTWIGTRDIPYKYSEYPSPMVDNHMIATYKNGDRYYFLDATSQYSSFELPSAMIQGKEALIALDNETFEIKTVPVIDKEVNLRQDSISFQLENGSVKGSGLASLHGYPKVYNSYRMVKSSKQEVDDYLVNILQKGSNKFFIDDYTIKNLDDLDTPIEVKYQFRVQDYYREIGDKIYFNMNLDRSITNEIIDEDREQPREFNFKLTNKNTSVLNLPDGYKINRMPENAKFDSEVFGFNINYEVVDNKVILHRTYYINELLIMPEHFDQWNEAIKKLNDAYRAVLILEKTEA</sequence>
<dbReference type="Pfam" id="PF01841">
    <property type="entry name" value="Transglut_core"/>
    <property type="match status" value="1"/>
</dbReference>
<reference evidence="4" key="1">
    <citation type="submission" date="2021-02" db="EMBL/GenBank/DDBJ databases">
        <title>Fulvivirga sp. S481 isolated from sea water.</title>
        <authorList>
            <person name="Bae S.S."/>
            <person name="Baek K."/>
        </authorList>
    </citation>
    <scope>NUCLEOTIDE SEQUENCE</scope>
    <source>
        <strain evidence="4">S481</strain>
    </source>
</reference>
<accession>A0A974WIF1</accession>
<dbReference type="Gene3D" id="3.10.620.30">
    <property type="match status" value="1"/>
</dbReference>
<keyword evidence="5" id="KW-1185">Reference proteome</keyword>
<dbReference type="SUPFAM" id="SSF54001">
    <property type="entry name" value="Cysteine proteinases"/>
    <property type="match status" value="1"/>
</dbReference>
<dbReference type="AlphaFoldDB" id="A0A974WIF1"/>
<feature type="domain" description="DUF3857" evidence="3">
    <location>
        <begin position="84"/>
        <end position="217"/>
    </location>
</feature>
<dbReference type="Proteomes" id="UP000662783">
    <property type="component" value="Chromosome"/>
</dbReference>
<dbReference type="Gene3D" id="2.60.120.1130">
    <property type="match status" value="1"/>
</dbReference>
<proteinExistence type="predicted"/>
<feature type="domain" description="Transglutaminase-like" evidence="2">
    <location>
        <begin position="278"/>
        <end position="353"/>
    </location>
</feature>
<protein>
    <submittedName>
        <fullName evidence="4">DUF3857 domain-containing protein</fullName>
    </submittedName>
</protein>
<keyword evidence="1" id="KW-0732">Signal</keyword>
<feature type="signal peptide" evidence="1">
    <location>
        <begin position="1"/>
        <end position="20"/>
    </location>
</feature>
<dbReference type="EMBL" id="CP070608">
    <property type="protein sequence ID" value="QSE98730.1"/>
    <property type="molecule type" value="Genomic_DNA"/>
</dbReference>
<gene>
    <name evidence="4" type="ORF">JR347_06515</name>
</gene>
<dbReference type="Gene3D" id="2.60.40.3140">
    <property type="match status" value="1"/>
</dbReference>
<evidence type="ECO:0000256" key="1">
    <source>
        <dbReference type="SAM" id="SignalP"/>
    </source>
</evidence>
<name>A0A974WIF1_9BACT</name>
<dbReference type="RefSeq" id="WP_205723244.1">
    <property type="nucleotide sequence ID" value="NZ_CP070608.1"/>
</dbReference>
<dbReference type="Pfam" id="PF12969">
    <property type="entry name" value="DUF3857"/>
    <property type="match status" value="1"/>
</dbReference>
<dbReference type="InterPro" id="IPR002931">
    <property type="entry name" value="Transglutaminase-like"/>
</dbReference>
<dbReference type="KEGG" id="fuv:JR347_06515"/>
<dbReference type="InterPro" id="IPR038765">
    <property type="entry name" value="Papain-like_cys_pep_sf"/>
</dbReference>
<evidence type="ECO:0000313" key="4">
    <source>
        <dbReference type="EMBL" id="QSE98730.1"/>
    </source>
</evidence>
<organism evidence="4 5">
    <name type="scientific">Fulvivirga lutea</name>
    <dbReference type="NCBI Taxonomy" id="2810512"/>
    <lineage>
        <taxon>Bacteria</taxon>
        <taxon>Pseudomonadati</taxon>
        <taxon>Bacteroidota</taxon>
        <taxon>Cytophagia</taxon>
        <taxon>Cytophagales</taxon>
        <taxon>Fulvivirgaceae</taxon>
        <taxon>Fulvivirga</taxon>
    </lineage>
</organism>
<dbReference type="InterPro" id="IPR024618">
    <property type="entry name" value="DUF3857"/>
</dbReference>
<evidence type="ECO:0000259" key="3">
    <source>
        <dbReference type="Pfam" id="PF12969"/>
    </source>
</evidence>
<feature type="chain" id="PRO_5037156351" evidence="1">
    <location>
        <begin position="21"/>
        <end position="642"/>
    </location>
</feature>